<gene>
    <name evidence="1" type="ORF">Enr10x_04260</name>
</gene>
<reference evidence="1 2" key="1">
    <citation type="submission" date="2019-03" db="EMBL/GenBank/DDBJ databases">
        <title>Deep-cultivation of Planctomycetes and their phenomic and genomic characterization uncovers novel biology.</title>
        <authorList>
            <person name="Wiegand S."/>
            <person name="Jogler M."/>
            <person name="Boedeker C."/>
            <person name="Pinto D."/>
            <person name="Vollmers J."/>
            <person name="Rivas-Marin E."/>
            <person name="Kohn T."/>
            <person name="Peeters S.H."/>
            <person name="Heuer A."/>
            <person name="Rast P."/>
            <person name="Oberbeckmann S."/>
            <person name="Bunk B."/>
            <person name="Jeske O."/>
            <person name="Meyerdierks A."/>
            <person name="Storesund J.E."/>
            <person name="Kallscheuer N."/>
            <person name="Luecker S."/>
            <person name="Lage O.M."/>
            <person name="Pohl T."/>
            <person name="Merkel B.J."/>
            <person name="Hornburger P."/>
            <person name="Mueller R.-W."/>
            <person name="Bruemmer F."/>
            <person name="Labrenz M."/>
            <person name="Spormann A.M."/>
            <person name="Op den Camp H."/>
            <person name="Overmann J."/>
            <person name="Amann R."/>
            <person name="Jetten M.S.M."/>
            <person name="Mascher T."/>
            <person name="Medema M.H."/>
            <person name="Devos D.P."/>
            <person name="Kaster A.-K."/>
            <person name="Ovreas L."/>
            <person name="Rohde M."/>
            <person name="Galperin M.Y."/>
            <person name="Jogler C."/>
        </authorList>
    </citation>
    <scope>NUCLEOTIDE SEQUENCE [LARGE SCALE GENOMIC DNA]</scope>
    <source>
        <strain evidence="1 2">Enr10</strain>
    </source>
</reference>
<dbReference type="AlphaFoldDB" id="A0A517Q0I5"/>
<proteinExistence type="predicted"/>
<sequence>MLQYSSISRGILLPTRGTLNILSHEFQQQRLIDYARVSKNSHSKLILYYNMGANVRTSSVTNSRVLKQIDWGFYFAKKVCDVEILSLYGCSTD</sequence>
<organism evidence="1 2">
    <name type="scientific">Gimesia panareensis</name>
    <dbReference type="NCBI Taxonomy" id="2527978"/>
    <lineage>
        <taxon>Bacteria</taxon>
        <taxon>Pseudomonadati</taxon>
        <taxon>Planctomycetota</taxon>
        <taxon>Planctomycetia</taxon>
        <taxon>Planctomycetales</taxon>
        <taxon>Planctomycetaceae</taxon>
        <taxon>Gimesia</taxon>
    </lineage>
</organism>
<accession>A0A517Q0I5</accession>
<evidence type="ECO:0000313" key="2">
    <source>
        <dbReference type="Proteomes" id="UP000315647"/>
    </source>
</evidence>
<keyword evidence="2" id="KW-1185">Reference proteome</keyword>
<name>A0A517Q0I5_9PLAN</name>
<protein>
    <submittedName>
        <fullName evidence="1">Uncharacterized protein</fullName>
    </submittedName>
</protein>
<dbReference type="Proteomes" id="UP000315647">
    <property type="component" value="Chromosome"/>
</dbReference>
<dbReference type="EMBL" id="CP037421">
    <property type="protein sequence ID" value="QDT25132.1"/>
    <property type="molecule type" value="Genomic_DNA"/>
</dbReference>
<evidence type="ECO:0000313" key="1">
    <source>
        <dbReference type="EMBL" id="QDT25132.1"/>
    </source>
</evidence>